<name>A0A7S1KMS6_9EUKA</name>
<organism evidence="5">
    <name type="scientific">Percolomonas cosmopolitus</name>
    <dbReference type="NCBI Taxonomy" id="63605"/>
    <lineage>
        <taxon>Eukaryota</taxon>
        <taxon>Discoba</taxon>
        <taxon>Heterolobosea</taxon>
        <taxon>Tetramitia</taxon>
        <taxon>Eutetramitia</taxon>
        <taxon>Percolomonadidae</taxon>
        <taxon>Percolomonas</taxon>
    </lineage>
</organism>
<evidence type="ECO:0000256" key="3">
    <source>
        <dbReference type="SAM" id="MobiDB-lite"/>
    </source>
</evidence>
<gene>
    <name evidence="5" type="ORF">PCOS0759_LOCUS2376</name>
</gene>
<proteinExistence type="predicted"/>
<evidence type="ECO:0000256" key="1">
    <source>
        <dbReference type="ARBA" id="ARBA00023054"/>
    </source>
</evidence>
<dbReference type="Pfam" id="PF21773">
    <property type="entry name" value="ODAD1_CC"/>
    <property type="match status" value="1"/>
</dbReference>
<feature type="coiled-coil region" evidence="2">
    <location>
        <begin position="118"/>
        <end position="222"/>
    </location>
</feature>
<feature type="compositionally biased region" description="Basic and acidic residues" evidence="3">
    <location>
        <begin position="477"/>
        <end position="493"/>
    </location>
</feature>
<evidence type="ECO:0000259" key="4">
    <source>
        <dbReference type="Pfam" id="PF21773"/>
    </source>
</evidence>
<dbReference type="InterPro" id="IPR051876">
    <property type="entry name" value="ODA-DC/CCD"/>
</dbReference>
<feature type="coiled-coil region" evidence="2">
    <location>
        <begin position="275"/>
        <end position="330"/>
    </location>
</feature>
<protein>
    <recommendedName>
        <fullName evidence="4">ODAD1 central coiled coil region domain-containing protein</fullName>
    </recommendedName>
</protein>
<feature type="domain" description="ODAD1 central coiled coil region" evidence="4">
    <location>
        <begin position="101"/>
        <end position="396"/>
    </location>
</feature>
<dbReference type="EMBL" id="HBGD01002867">
    <property type="protein sequence ID" value="CAD9079144.1"/>
    <property type="molecule type" value="Transcribed_RNA"/>
</dbReference>
<evidence type="ECO:0000313" key="5">
    <source>
        <dbReference type="EMBL" id="CAD9079144.1"/>
    </source>
</evidence>
<dbReference type="AlphaFoldDB" id="A0A7S1KMS6"/>
<evidence type="ECO:0000256" key="2">
    <source>
        <dbReference type="SAM" id="Coils"/>
    </source>
</evidence>
<feature type="compositionally biased region" description="Acidic residues" evidence="3">
    <location>
        <begin position="466"/>
        <end position="476"/>
    </location>
</feature>
<dbReference type="InterPro" id="IPR049258">
    <property type="entry name" value="ODAD1_CC"/>
</dbReference>
<reference evidence="5" key="1">
    <citation type="submission" date="2021-01" db="EMBL/GenBank/DDBJ databases">
        <authorList>
            <person name="Corre E."/>
            <person name="Pelletier E."/>
            <person name="Niang G."/>
            <person name="Scheremetjew M."/>
            <person name="Finn R."/>
            <person name="Kale V."/>
            <person name="Holt S."/>
            <person name="Cochrane G."/>
            <person name="Meng A."/>
            <person name="Brown T."/>
            <person name="Cohen L."/>
        </authorList>
    </citation>
    <scope>NUCLEOTIDE SEQUENCE</scope>
    <source>
        <strain evidence="5">WS</strain>
    </source>
</reference>
<dbReference type="PANTHER" id="PTHR21694:SF18">
    <property type="entry name" value="COILED-COIL DOMAIN-CONTAINING PROTEIN 63"/>
    <property type="match status" value="1"/>
</dbReference>
<accession>A0A7S1KMS6</accession>
<dbReference type="PANTHER" id="PTHR21694">
    <property type="entry name" value="COILED-COIL DOMAIN-CONTAINING PROTEIN 63"/>
    <property type="match status" value="1"/>
</dbReference>
<sequence length="505" mass="58388">MSATSRRNRGLLLKYKKENVQLSQQIQQYIQSTSISQSVRLNERMNRMNDFADQLVMKIQSESGKLQDYENQLEVLEAQIMDARIDMGGVDTSKRNSQLIEKQISVLENRLDKCLKKYSSSISKNKELRQEIENLREERVVFDSIYKKMETELHEKKKQMAEIIEKSNEAYEQRDEAVEELKKLQQLSAQVNAEYAVQFNELDEIIRTDDELNSKLKEQEKKRSEGLLGSLSRDQQQRLEKKVIKQNWSLAEQRAKYLVHQEKVKQYNEMFRKIQEATNLSIDELIEKFQEAENTNFSLFTYVNELNSQVEKLESDIASLTQNIREHETDDASTEVQRKNKLVQVQDQVKQQNTMAEEFALKHQDTLGVLKSLTSSIQTMFQGIGCDEEQITQMLGTSKVSENNIMIYLGIIEQRTNYLIQNMSEQQEPQDLNTSQAISVIGAGPKHAYNASDELTIEPPSTGEGLSDDSDDDEESERPLTRTELIQKAKKIEATATTTTKKRKQ</sequence>
<feature type="region of interest" description="Disordered" evidence="3">
    <location>
        <begin position="450"/>
        <end position="505"/>
    </location>
</feature>
<keyword evidence="1 2" id="KW-0175">Coiled coil</keyword>
<feature type="coiled-coil region" evidence="2">
    <location>
        <begin position="12"/>
        <end position="86"/>
    </location>
</feature>